<evidence type="ECO:0000313" key="2">
    <source>
        <dbReference type="Proteomes" id="UP000027471"/>
    </source>
</evidence>
<name>A0A074JQW5_9RHOB</name>
<dbReference type="AlphaFoldDB" id="A0A074JQW5"/>
<accession>A0A074JQW5</accession>
<reference evidence="1 2" key="1">
    <citation type="journal article" date="2015" name="Antonie Van Leeuwenhoek">
        <title>Thioclava indica sp. nov., isolated from surface seawater of the Indian Ocean.</title>
        <authorList>
            <person name="Liu Y."/>
            <person name="Lai Q."/>
            <person name="Du J."/>
            <person name="Xu H."/>
            <person name="Jiang L."/>
            <person name="Shao Z."/>
        </authorList>
    </citation>
    <scope>NUCLEOTIDE SEQUENCE [LARGE SCALE GENOMIC DNA]</scope>
    <source>
        <strain evidence="1 2">DT23-4</strain>
    </source>
</reference>
<dbReference type="eggNOG" id="ENOG5032X1J">
    <property type="taxonomic scope" value="Bacteria"/>
</dbReference>
<dbReference type="EMBL" id="AUNB01000025">
    <property type="protein sequence ID" value="KEO60011.1"/>
    <property type="molecule type" value="Genomic_DNA"/>
</dbReference>
<organism evidence="1 2">
    <name type="scientific">Thioclava indica</name>
    <dbReference type="NCBI Taxonomy" id="1353528"/>
    <lineage>
        <taxon>Bacteria</taxon>
        <taxon>Pseudomonadati</taxon>
        <taxon>Pseudomonadota</taxon>
        <taxon>Alphaproteobacteria</taxon>
        <taxon>Rhodobacterales</taxon>
        <taxon>Paracoccaceae</taxon>
        <taxon>Thioclava</taxon>
    </lineage>
</organism>
<dbReference type="RefSeq" id="WP_156023899.1">
    <property type="nucleotide sequence ID" value="NZ_AUNB01000025.1"/>
</dbReference>
<proteinExistence type="predicted"/>
<comment type="caution">
    <text evidence="1">The sequence shown here is derived from an EMBL/GenBank/DDBJ whole genome shotgun (WGS) entry which is preliminary data.</text>
</comment>
<dbReference type="Proteomes" id="UP000027471">
    <property type="component" value="Unassembled WGS sequence"/>
</dbReference>
<gene>
    <name evidence="1" type="ORF">DT23_14905</name>
</gene>
<sequence>MLTALSKRTSTSPCETTRPWSETIKAGDIISFRFPLQNAPANERPKARPCLVLAVSVCDGQRWLCVAYGTTIRRKARNILGIDLSRDEAAASGLDRATGFCGTRTVVIRTNDPALCVCPALRTPVIGKLADQPRKRMRIVQTRLLKKLETADRR</sequence>
<evidence type="ECO:0008006" key="3">
    <source>
        <dbReference type="Google" id="ProtNLM"/>
    </source>
</evidence>
<dbReference type="OrthoDB" id="8442627at2"/>
<protein>
    <recommendedName>
        <fullName evidence="3">Type II toxin-antitoxin system PemK/MazF family toxin</fullName>
    </recommendedName>
</protein>
<evidence type="ECO:0000313" key="1">
    <source>
        <dbReference type="EMBL" id="KEO60011.1"/>
    </source>
</evidence>
<keyword evidence="2" id="KW-1185">Reference proteome</keyword>